<keyword evidence="6" id="KW-0067">ATP-binding</keyword>
<dbReference type="InterPro" id="IPR050205">
    <property type="entry name" value="CDPK_Ser/Thr_kinases"/>
</dbReference>
<comment type="similarity">
    <text evidence="1">Belongs to the protein kinase superfamily. CAMK Ser/Thr protein kinase family.</text>
</comment>
<dbReference type="Gene3D" id="1.10.510.10">
    <property type="entry name" value="Transferase(Phosphotransferase) domain 1"/>
    <property type="match status" value="1"/>
</dbReference>
<name>A0AAW1D9C2_9HEMI</name>
<evidence type="ECO:0000256" key="6">
    <source>
        <dbReference type="ARBA" id="ARBA00022840"/>
    </source>
</evidence>
<dbReference type="PROSITE" id="PS50011">
    <property type="entry name" value="PROTEIN_KINASE_DOM"/>
    <property type="match status" value="1"/>
</dbReference>
<dbReference type="InterPro" id="IPR000719">
    <property type="entry name" value="Prot_kinase_dom"/>
</dbReference>
<dbReference type="GO" id="GO:0005524">
    <property type="term" value="F:ATP binding"/>
    <property type="evidence" value="ECO:0007669"/>
    <property type="project" value="UniProtKB-KW"/>
</dbReference>
<dbReference type="InterPro" id="IPR011009">
    <property type="entry name" value="Kinase-like_dom_sf"/>
</dbReference>
<evidence type="ECO:0000256" key="2">
    <source>
        <dbReference type="ARBA" id="ARBA00022527"/>
    </source>
</evidence>
<keyword evidence="5" id="KW-0418">Kinase</keyword>
<keyword evidence="2" id="KW-0723">Serine/threonine-protein kinase</keyword>
<proteinExistence type="inferred from homology"/>
<dbReference type="EMBL" id="JAPXFL010000005">
    <property type="protein sequence ID" value="KAK9507048.1"/>
    <property type="molecule type" value="Genomic_DNA"/>
</dbReference>
<gene>
    <name evidence="8" type="ORF">O3M35_008874</name>
</gene>
<evidence type="ECO:0000313" key="8">
    <source>
        <dbReference type="EMBL" id="KAK9507047.1"/>
    </source>
</evidence>
<dbReference type="SUPFAM" id="SSF56112">
    <property type="entry name" value="Protein kinase-like (PK-like)"/>
    <property type="match status" value="1"/>
</dbReference>
<dbReference type="GO" id="GO:0004674">
    <property type="term" value="F:protein serine/threonine kinase activity"/>
    <property type="evidence" value="ECO:0007669"/>
    <property type="project" value="UniProtKB-KW"/>
</dbReference>
<sequence>MNQQVLSHQRILEECYILGDIIAKGQFSVVRKCLYKGKTERACRIYRKGNVNTEKFIAHFDIITQIHHPNLISIFEAFETLHEIQIICERIKGEELFERIVTLGHYSEIEAANVLRSVLSALECLHSKGIAHGDIRPESLLYQSYDSNAALKLRDVSFSKFTPNTHTSIYIAPERDVVPTMAGDIWSLGVVLYIMLCGVEPDLQNMELTEISPGFSVPLCEDTSLNAKSLIQQMLNVKPTERITAKEALDNPWINGRENKVIHMETIVNKLKEFNARQKFRAATKVVLVTNKMGSSPYRRKEIR</sequence>
<evidence type="ECO:0000259" key="7">
    <source>
        <dbReference type="PROSITE" id="PS50011"/>
    </source>
</evidence>
<protein>
    <recommendedName>
        <fullName evidence="7">Protein kinase domain-containing protein</fullName>
    </recommendedName>
</protein>
<dbReference type="Proteomes" id="UP001461498">
    <property type="component" value="Unassembled WGS sequence"/>
</dbReference>
<organism evidence="8 9">
    <name type="scientific">Rhynocoris fuscipes</name>
    <dbReference type="NCBI Taxonomy" id="488301"/>
    <lineage>
        <taxon>Eukaryota</taxon>
        <taxon>Metazoa</taxon>
        <taxon>Ecdysozoa</taxon>
        <taxon>Arthropoda</taxon>
        <taxon>Hexapoda</taxon>
        <taxon>Insecta</taxon>
        <taxon>Pterygota</taxon>
        <taxon>Neoptera</taxon>
        <taxon>Paraneoptera</taxon>
        <taxon>Hemiptera</taxon>
        <taxon>Heteroptera</taxon>
        <taxon>Panheteroptera</taxon>
        <taxon>Cimicomorpha</taxon>
        <taxon>Reduviidae</taxon>
        <taxon>Harpactorinae</taxon>
        <taxon>Harpactorini</taxon>
        <taxon>Rhynocoris</taxon>
    </lineage>
</organism>
<evidence type="ECO:0000256" key="3">
    <source>
        <dbReference type="ARBA" id="ARBA00022679"/>
    </source>
</evidence>
<keyword evidence="9" id="KW-1185">Reference proteome</keyword>
<feature type="domain" description="Protein kinase" evidence="7">
    <location>
        <begin position="16"/>
        <end position="254"/>
    </location>
</feature>
<dbReference type="PANTHER" id="PTHR24349">
    <property type="entry name" value="SERINE/THREONINE-PROTEIN KINASE"/>
    <property type="match status" value="1"/>
</dbReference>
<dbReference type="EMBL" id="JAPXFL010000005">
    <property type="protein sequence ID" value="KAK9507047.1"/>
    <property type="molecule type" value="Genomic_DNA"/>
</dbReference>
<comment type="caution">
    <text evidence="8">The sequence shown here is derived from an EMBL/GenBank/DDBJ whole genome shotgun (WGS) entry which is preliminary data.</text>
</comment>
<evidence type="ECO:0000256" key="1">
    <source>
        <dbReference type="ARBA" id="ARBA00006692"/>
    </source>
</evidence>
<evidence type="ECO:0000313" key="9">
    <source>
        <dbReference type="Proteomes" id="UP001461498"/>
    </source>
</evidence>
<dbReference type="AlphaFoldDB" id="A0AAW1D9C2"/>
<keyword evidence="4" id="KW-0547">Nucleotide-binding</keyword>
<keyword evidence="3" id="KW-0808">Transferase</keyword>
<accession>A0AAW1D9C2</accession>
<dbReference type="Pfam" id="PF00069">
    <property type="entry name" value="Pkinase"/>
    <property type="match status" value="1"/>
</dbReference>
<evidence type="ECO:0000256" key="5">
    <source>
        <dbReference type="ARBA" id="ARBA00022777"/>
    </source>
</evidence>
<evidence type="ECO:0000256" key="4">
    <source>
        <dbReference type="ARBA" id="ARBA00022741"/>
    </source>
</evidence>
<dbReference type="Gene3D" id="3.30.200.20">
    <property type="entry name" value="Phosphorylase Kinase, domain 1"/>
    <property type="match status" value="1"/>
</dbReference>
<reference evidence="8 9" key="1">
    <citation type="submission" date="2022-12" db="EMBL/GenBank/DDBJ databases">
        <title>Chromosome-level genome assembly of true bugs.</title>
        <authorList>
            <person name="Ma L."/>
            <person name="Li H."/>
        </authorList>
    </citation>
    <scope>NUCLEOTIDE SEQUENCE [LARGE SCALE GENOMIC DNA]</scope>
    <source>
        <strain evidence="8">Lab_2022b</strain>
    </source>
</reference>